<organism evidence="2 3">
    <name type="scientific">Pararhodobacter aggregans</name>
    <dbReference type="NCBI Taxonomy" id="404875"/>
    <lineage>
        <taxon>Bacteria</taxon>
        <taxon>Pseudomonadati</taxon>
        <taxon>Pseudomonadota</taxon>
        <taxon>Alphaproteobacteria</taxon>
        <taxon>Rhodobacterales</taxon>
        <taxon>Paracoccaceae</taxon>
        <taxon>Pararhodobacter</taxon>
    </lineage>
</organism>
<reference evidence="2 3" key="1">
    <citation type="journal article" date="2011" name="Syst. Appl. Microbiol.">
        <title>Defluviimonas denitrificans gen. nov., sp. nov., and Pararhodobacter aggregans gen. nov., sp. nov., non-phototrophic Rhodobacteraceae from the biofilter of a marine aquaculture.</title>
        <authorList>
            <person name="Foesel B.U."/>
            <person name="Drake H.L."/>
            <person name="Schramm A."/>
        </authorList>
    </citation>
    <scope>NUCLEOTIDE SEQUENCE [LARGE SCALE GENOMIC DNA]</scope>
    <source>
        <strain evidence="2 3">D1-19</strain>
    </source>
</reference>
<dbReference type="AlphaFoldDB" id="A0A2T7UWA8"/>
<feature type="chain" id="PRO_5015575609" evidence="1">
    <location>
        <begin position="30"/>
        <end position="160"/>
    </location>
</feature>
<accession>A0A2T7UWA8</accession>
<evidence type="ECO:0000256" key="1">
    <source>
        <dbReference type="SAM" id="SignalP"/>
    </source>
</evidence>
<dbReference type="Proteomes" id="UP000244810">
    <property type="component" value="Unassembled WGS sequence"/>
</dbReference>
<name>A0A2T7UWA8_9RHOB</name>
<keyword evidence="3" id="KW-1185">Reference proteome</keyword>
<evidence type="ECO:0000313" key="3">
    <source>
        <dbReference type="Proteomes" id="UP000244810"/>
    </source>
</evidence>
<comment type="caution">
    <text evidence="2">The sequence shown here is derived from an EMBL/GenBank/DDBJ whole genome shotgun (WGS) entry which is preliminary data.</text>
</comment>
<feature type="signal peptide" evidence="1">
    <location>
        <begin position="1"/>
        <end position="29"/>
    </location>
</feature>
<sequence length="160" mass="17601">MNMPEISRFLSRVVLGCLVPFAAGTTAQAQSHYQGGHTISEMSPTCGDYGWGPVEGGLSRFRPAGVGSNSTDWHQVSFHQRTYAWHLRIPATAQAGEWVNARFFAIGSRHNDLSAIWVQLIDPPAGILWGNEIMLRMNLLNFEGIANCNITVNAVYRATP</sequence>
<proteinExistence type="predicted"/>
<keyword evidence="1" id="KW-0732">Signal</keyword>
<gene>
    <name evidence="2" type="ORF">DDE23_00155</name>
</gene>
<evidence type="ECO:0000313" key="2">
    <source>
        <dbReference type="EMBL" id="PVE48856.1"/>
    </source>
</evidence>
<protein>
    <submittedName>
        <fullName evidence="2">Uncharacterized protein</fullName>
    </submittedName>
</protein>
<dbReference type="EMBL" id="QDDR01000001">
    <property type="protein sequence ID" value="PVE48856.1"/>
    <property type="molecule type" value="Genomic_DNA"/>
</dbReference>